<keyword evidence="5 10" id="KW-0489">Methyltransferase</keyword>
<feature type="domain" description="Ribosomal RNA small subunit methyltransferase E methyltransferase" evidence="11">
    <location>
        <begin position="72"/>
        <end position="226"/>
    </location>
</feature>
<dbReference type="SUPFAM" id="SSF75217">
    <property type="entry name" value="alpha/beta knot"/>
    <property type="match status" value="1"/>
</dbReference>
<dbReference type="Pfam" id="PF20260">
    <property type="entry name" value="PUA_4"/>
    <property type="match status" value="1"/>
</dbReference>
<dbReference type="InterPro" id="IPR006700">
    <property type="entry name" value="RsmE"/>
</dbReference>
<organism evidence="13 14">
    <name type="scientific">Meiothermus taiwanensis</name>
    <dbReference type="NCBI Taxonomy" id="172827"/>
    <lineage>
        <taxon>Bacteria</taxon>
        <taxon>Thermotogati</taxon>
        <taxon>Deinococcota</taxon>
        <taxon>Deinococci</taxon>
        <taxon>Thermales</taxon>
        <taxon>Thermaceae</taxon>
        <taxon>Meiothermus</taxon>
    </lineage>
</organism>
<protein>
    <recommendedName>
        <fullName evidence="10">Ribosomal RNA small subunit methyltransferase E</fullName>
        <ecNumber evidence="10">2.1.1.193</ecNumber>
    </recommendedName>
</protein>
<dbReference type="InterPro" id="IPR029026">
    <property type="entry name" value="tRNA_m1G_MTases_N"/>
</dbReference>
<evidence type="ECO:0000256" key="4">
    <source>
        <dbReference type="ARBA" id="ARBA00022552"/>
    </source>
</evidence>
<dbReference type="GO" id="GO:0070475">
    <property type="term" value="P:rRNA base methylation"/>
    <property type="evidence" value="ECO:0007669"/>
    <property type="project" value="TreeGrafter"/>
</dbReference>
<comment type="function">
    <text evidence="8 10">Specifically methylates the N3 position of the uracil ring of uridine 1498 (m3U1498) in 16S rRNA. Acts on the fully assembled 30S ribosomal subunit.</text>
</comment>
<dbReference type="InterPro" id="IPR046887">
    <property type="entry name" value="RsmE_PUA-like"/>
</dbReference>
<evidence type="ECO:0000256" key="10">
    <source>
        <dbReference type="PIRNR" id="PIRNR015601"/>
    </source>
</evidence>
<proteinExistence type="inferred from homology"/>
<evidence type="ECO:0000256" key="8">
    <source>
        <dbReference type="ARBA" id="ARBA00025699"/>
    </source>
</evidence>
<evidence type="ECO:0000256" key="5">
    <source>
        <dbReference type="ARBA" id="ARBA00022603"/>
    </source>
</evidence>
<keyword evidence="3 10" id="KW-0963">Cytoplasm</keyword>
<dbReference type="RefSeq" id="WP_027886893.1">
    <property type="nucleotide sequence ID" value="NZ_JBHSXZ010000002.1"/>
</dbReference>
<dbReference type="Gene3D" id="2.40.240.20">
    <property type="entry name" value="Hypothetical PUA domain-like, domain 1"/>
    <property type="match status" value="1"/>
</dbReference>
<comment type="subcellular location">
    <subcellularLocation>
        <location evidence="1 10">Cytoplasm</location>
    </subcellularLocation>
</comment>
<dbReference type="GO" id="GO:0005737">
    <property type="term" value="C:cytoplasm"/>
    <property type="evidence" value="ECO:0007669"/>
    <property type="project" value="UniProtKB-SubCell"/>
</dbReference>
<dbReference type="EMBL" id="QWKX01000013">
    <property type="protein sequence ID" value="RIH78576.1"/>
    <property type="molecule type" value="Genomic_DNA"/>
</dbReference>
<evidence type="ECO:0000313" key="13">
    <source>
        <dbReference type="EMBL" id="RIH78576.1"/>
    </source>
</evidence>
<dbReference type="OrthoDB" id="9815641at2"/>
<dbReference type="NCBIfam" id="NF008706">
    <property type="entry name" value="PRK11713.7-1"/>
    <property type="match status" value="1"/>
</dbReference>
<dbReference type="AlphaFoldDB" id="A0A399E3X2"/>
<evidence type="ECO:0000256" key="9">
    <source>
        <dbReference type="ARBA" id="ARBA00047944"/>
    </source>
</evidence>
<dbReference type="CDD" id="cd18084">
    <property type="entry name" value="RsmE-like"/>
    <property type="match status" value="1"/>
</dbReference>
<dbReference type="Pfam" id="PF04452">
    <property type="entry name" value="Methyltrans_RNA"/>
    <property type="match status" value="1"/>
</dbReference>
<reference evidence="13 14" key="1">
    <citation type="submission" date="2018-08" db="EMBL/GenBank/DDBJ databases">
        <title>Meiothermus cateniformans JCM 15151 genome sequencing project.</title>
        <authorList>
            <person name="Da Costa M.S."/>
            <person name="Albuquerque L."/>
            <person name="Raposo P."/>
            <person name="Froufe H.J.C."/>
            <person name="Barroso C.S."/>
            <person name="Egas C."/>
        </authorList>
    </citation>
    <scope>NUCLEOTIDE SEQUENCE [LARGE SCALE GENOMIC DNA]</scope>
    <source>
        <strain evidence="13 14">JCM 15151</strain>
    </source>
</reference>
<gene>
    <name evidence="13" type="primary">rsmE</name>
    <name evidence="13" type="ORF">Mcate_00752</name>
</gene>
<dbReference type="NCBIfam" id="TIGR00046">
    <property type="entry name" value="RsmE family RNA methyltransferase"/>
    <property type="match status" value="1"/>
</dbReference>
<dbReference type="InterPro" id="IPR029028">
    <property type="entry name" value="Alpha/beta_knot_MTases"/>
</dbReference>
<feature type="domain" description="Ribosomal RNA small subunit methyltransferase E PUA-like" evidence="12">
    <location>
        <begin position="17"/>
        <end position="56"/>
    </location>
</feature>
<evidence type="ECO:0000259" key="12">
    <source>
        <dbReference type="Pfam" id="PF20260"/>
    </source>
</evidence>
<dbReference type="InterPro" id="IPR046886">
    <property type="entry name" value="RsmE_MTase_dom"/>
</dbReference>
<evidence type="ECO:0000313" key="14">
    <source>
        <dbReference type="Proteomes" id="UP000266089"/>
    </source>
</evidence>
<dbReference type="Proteomes" id="UP000266089">
    <property type="component" value="Unassembled WGS sequence"/>
</dbReference>
<dbReference type="GO" id="GO:0070042">
    <property type="term" value="F:rRNA (uridine-N3-)-methyltransferase activity"/>
    <property type="evidence" value="ECO:0007669"/>
    <property type="project" value="TreeGrafter"/>
</dbReference>
<evidence type="ECO:0000256" key="3">
    <source>
        <dbReference type="ARBA" id="ARBA00022490"/>
    </source>
</evidence>
<name>A0A399E3X2_9DEIN</name>
<comment type="catalytic activity">
    <reaction evidence="9 10">
        <text>uridine(1498) in 16S rRNA + S-adenosyl-L-methionine = N(3)-methyluridine(1498) in 16S rRNA + S-adenosyl-L-homocysteine + H(+)</text>
        <dbReference type="Rhea" id="RHEA:42920"/>
        <dbReference type="Rhea" id="RHEA-COMP:10283"/>
        <dbReference type="Rhea" id="RHEA-COMP:10284"/>
        <dbReference type="ChEBI" id="CHEBI:15378"/>
        <dbReference type="ChEBI" id="CHEBI:57856"/>
        <dbReference type="ChEBI" id="CHEBI:59789"/>
        <dbReference type="ChEBI" id="CHEBI:65315"/>
        <dbReference type="ChEBI" id="CHEBI:74502"/>
        <dbReference type="EC" id="2.1.1.193"/>
    </reaction>
</comment>
<comment type="similarity">
    <text evidence="2 10">Belongs to the RNA methyltransferase RsmE family.</text>
</comment>
<accession>A0A399E3X2</accession>
<evidence type="ECO:0000256" key="6">
    <source>
        <dbReference type="ARBA" id="ARBA00022679"/>
    </source>
</evidence>
<comment type="caution">
    <text evidence="13">The sequence shown here is derived from an EMBL/GenBank/DDBJ whole genome shotgun (WGS) entry which is preliminary data.</text>
</comment>
<evidence type="ECO:0000256" key="1">
    <source>
        <dbReference type="ARBA" id="ARBA00004496"/>
    </source>
</evidence>
<evidence type="ECO:0000256" key="7">
    <source>
        <dbReference type="ARBA" id="ARBA00022691"/>
    </source>
</evidence>
<evidence type="ECO:0000259" key="11">
    <source>
        <dbReference type="Pfam" id="PF04452"/>
    </source>
</evidence>
<dbReference type="EC" id="2.1.1.193" evidence="10"/>
<dbReference type="PANTHER" id="PTHR30027:SF3">
    <property type="entry name" value="16S RRNA (URACIL(1498)-N(3))-METHYLTRANSFERASE"/>
    <property type="match status" value="1"/>
</dbReference>
<dbReference type="PIRSF" id="PIRSF015601">
    <property type="entry name" value="MTase_slr0722"/>
    <property type="match status" value="1"/>
</dbReference>
<keyword evidence="4 10" id="KW-0698">rRNA processing</keyword>
<keyword evidence="7 10" id="KW-0949">S-adenosyl-L-methionine</keyword>
<dbReference type="SUPFAM" id="SSF88697">
    <property type="entry name" value="PUA domain-like"/>
    <property type="match status" value="1"/>
</dbReference>
<dbReference type="PANTHER" id="PTHR30027">
    <property type="entry name" value="RIBOSOMAL RNA SMALL SUBUNIT METHYLTRANSFERASE E"/>
    <property type="match status" value="1"/>
</dbReference>
<sequence>MRPHRAFVESIQPQLELTGREAHHLLDVLRAREGDRLTVFDGKGLEGRARVLQTGPGWVCLEVEETWPARKEPPQPITLYVALLKGDHLAEVARAATELGVGQIVPILTQHCVVRELSENKLLRLRRVVLEAAKQCERSIVPEVGPLLPLGQIPPVEQGFVAQPRVSALVRDYYNPEKPTALLTGPEGGLSESEVDLLLQRGFTPVTLGPRILRAETAPVALLSLVTAAFGL</sequence>
<evidence type="ECO:0000256" key="2">
    <source>
        <dbReference type="ARBA" id="ARBA00005528"/>
    </source>
</evidence>
<dbReference type="Gene3D" id="3.40.1280.10">
    <property type="match status" value="1"/>
</dbReference>
<dbReference type="InterPro" id="IPR015947">
    <property type="entry name" value="PUA-like_sf"/>
</dbReference>
<keyword evidence="6 10" id="KW-0808">Transferase</keyword>